<feature type="region of interest" description="Disordered" evidence="1">
    <location>
        <begin position="364"/>
        <end position="406"/>
    </location>
</feature>
<evidence type="ECO:0000313" key="2">
    <source>
        <dbReference type="EMBL" id="KAF2401373.1"/>
    </source>
</evidence>
<feature type="compositionally biased region" description="Acidic residues" evidence="1">
    <location>
        <begin position="292"/>
        <end position="303"/>
    </location>
</feature>
<feature type="compositionally biased region" description="Low complexity" evidence="1">
    <location>
        <begin position="234"/>
        <end position="248"/>
    </location>
</feature>
<feature type="compositionally biased region" description="Polar residues" evidence="1">
    <location>
        <begin position="1"/>
        <end position="17"/>
    </location>
</feature>
<feature type="compositionally biased region" description="Pro residues" evidence="1">
    <location>
        <begin position="482"/>
        <end position="492"/>
    </location>
</feature>
<reference evidence="2" key="1">
    <citation type="journal article" date="2020" name="Stud. Mycol.">
        <title>101 Dothideomycetes genomes: a test case for predicting lifestyles and emergence of pathogens.</title>
        <authorList>
            <person name="Haridas S."/>
            <person name="Albert R."/>
            <person name="Binder M."/>
            <person name="Bloem J."/>
            <person name="Labutti K."/>
            <person name="Salamov A."/>
            <person name="Andreopoulos B."/>
            <person name="Baker S."/>
            <person name="Barry K."/>
            <person name="Bills G."/>
            <person name="Bluhm B."/>
            <person name="Cannon C."/>
            <person name="Castanera R."/>
            <person name="Culley D."/>
            <person name="Daum C."/>
            <person name="Ezra D."/>
            <person name="Gonzalez J."/>
            <person name="Henrissat B."/>
            <person name="Kuo A."/>
            <person name="Liang C."/>
            <person name="Lipzen A."/>
            <person name="Lutzoni F."/>
            <person name="Magnuson J."/>
            <person name="Mondo S."/>
            <person name="Nolan M."/>
            <person name="Ohm R."/>
            <person name="Pangilinan J."/>
            <person name="Park H.-J."/>
            <person name="Ramirez L."/>
            <person name="Alfaro M."/>
            <person name="Sun H."/>
            <person name="Tritt A."/>
            <person name="Yoshinaga Y."/>
            <person name="Zwiers L.-H."/>
            <person name="Turgeon B."/>
            <person name="Goodwin S."/>
            <person name="Spatafora J."/>
            <person name="Crous P."/>
            <person name="Grigoriev I."/>
        </authorList>
    </citation>
    <scope>NUCLEOTIDE SEQUENCE</scope>
    <source>
        <strain evidence="2">CBS 262.69</strain>
    </source>
</reference>
<keyword evidence="3" id="KW-1185">Reference proteome</keyword>
<organism evidence="2 3">
    <name type="scientific">Trichodelitschia bisporula</name>
    <dbReference type="NCBI Taxonomy" id="703511"/>
    <lineage>
        <taxon>Eukaryota</taxon>
        <taxon>Fungi</taxon>
        <taxon>Dikarya</taxon>
        <taxon>Ascomycota</taxon>
        <taxon>Pezizomycotina</taxon>
        <taxon>Dothideomycetes</taxon>
        <taxon>Dothideomycetes incertae sedis</taxon>
        <taxon>Phaeotrichales</taxon>
        <taxon>Phaeotrichaceae</taxon>
        <taxon>Trichodelitschia</taxon>
    </lineage>
</organism>
<dbReference type="EMBL" id="ML996693">
    <property type="protein sequence ID" value="KAF2401373.1"/>
    <property type="molecule type" value="Genomic_DNA"/>
</dbReference>
<proteinExistence type="predicted"/>
<feature type="region of interest" description="Disordered" evidence="1">
    <location>
        <begin position="229"/>
        <end position="350"/>
    </location>
</feature>
<evidence type="ECO:0000256" key="1">
    <source>
        <dbReference type="SAM" id="MobiDB-lite"/>
    </source>
</evidence>
<feature type="compositionally biased region" description="Basic and acidic residues" evidence="1">
    <location>
        <begin position="364"/>
        <end position="373"/>
    </location>
</feature>
<dbReference type="Proteomes" id="UP000799640">
    <property type="component" value="Unassembled WGS sequence"/>
</dbReference>
<feature type="region of interest" description="Disordered" evidence="1">
    <location>
        <begin position="1"/>
        <end position="56"/>
    </location>
</feature>
<dbReference type="AlphaFoldDB" id="A0A6G1HZ88"/>
<sequence>MGSNYQKSFFDQVNPPNKQYKRYLRYPPHNNNGQPQPPQPPTFAREMPTYPIAPGEETKAKLESFQFIEGTPSKPTRQPRAKRTVHSTTEQENEVVHLEVPKGKRSDRTASKPSFSLLHPSISGPLPSSPATRLPLVDLIGNQGGSTPSKNALPRMNSPEEHVQWQHVHSPAGSSHAVTPARRRKRARSSSPIGSSQPDLVGIALTKNTGLKTPRADPAADLWNRYAVEDSSAEAKAAAAGPPNKKPAVFSHLIREASPRSLPTSGSVSGLRRWASCGTEWPTKRRKTAEGRDEDGELPDAEADNQSGDKKSRIGSLLERMKESMYHSTEPSSSSPLPMPAARTVGIGDVSPLQKRVGRLELIREEKELKDTSDSESTVTGEPPVVESTRHVESSSDFGDDFDIDQDMLEAIEDAAVAAAAIVADRKPTEQQKPPYLEQGSLPQPRSPLKSPPLPNQVPVQKPAPPPPRPAYTDKSIQRPAHIPPPPPPPAHLIPVPSSDEFGDDDDEMFAADLVELASKFDDTPKSGRPQAPAQQQLGYSGANADGLGASAAAPVDEFDDDDEFGEDISFDEFAAAELAATQAARNRGQKPGYSEVSNRAIQRYLIKRIDETTYHDERGNFQPEKVVSPS</sequence>
<name>A0A6G1HZ88_9PEZI</name>
<feature type="compositionally biased region" description="Low complexity" evidence="1">
    <location>
        <begin position="542"/>
        <end position="554"/>
    </location>
</feature>
<feature type="compositionally biased region" description="Pro residues" evidence="1">
    <location>
        <begin position="450"/>
        <end position="470"/>
    </location>
</feature>
<feature type="compositionally biased region" description="Acidic residues" evidence="1">
    <location>
        <begin position="501"/>
        <end position="510"/>
    </location>
</feature>
<feature type="region of interest" description="Disordered" evidence="1">
    <location>
        <begin position="68"/>
        <end position="201"/>
    </location>
</feature>
<accession>A0A6G1HZ88</accession>
<feature type="region of interest" description="Disordered" evidence="1">
    <location>
        <begin position="423"/>
        <end position="565"/>
    </location>
</feature>
<dbReference type="OrthoDB" id="6513042at2759"/>
<protein>
    <submittedName>
        <fullName evidence="2">Uncharacterized protein</fullName>
    </submittedName>
</protein>
<feature type="compositionally biased region" description="Basic and acidic residues" evidence="1">
    <location>
        <begin position="94"/>
        <end position="110"/>
    </location>
</feature>
<evidence type="ECO:0000313" key="3">
    <source>
        <dbReference type="Proteomes" id="UP000799640"/>
    </source>
</evidence>
<gene>
    <name evidence="2" type="ORF">EJ06DRAFT_389449</name>
</gene>